<dbReference type="EMBL" id="JAJAQI010000001">
    <property type="protein sequence ID" value="MCB4820314.1"/>
    <property type="molecule type" value="Genomic_DNA"/>
</dbReference>
<keyword evidence="3" id="KW-1185">Reference proteome</keyword>
<sequence length="86" mass="9035">MRQPVLPLLLLAVLLSACTVRREVSAPPVYSQASPYATQATPVVRDSYCAEAVSEAQAAAGRAAVSGTGRDANRAERAAAYARRDC</sequence>
<dbReference type="Proteomes" id="UP001139311">
    <property type="component" value="Unassembled WGS sequence"/>
</dbReference>
<reference evidence="2" key="1">
    <citation type="submission" date="2021-10" db="EMBL/GenBank/DDBJ databases">
        <title>Roseicella aerolatum sp. nov., isolated from aerosols of e-waste dismantling site.</title>
        <authorList>
            <person name="Qin T."/>
        </authorList>
    </citation>
    <scope>NUCLEOTIDE SEQUENCE</scope>
    <source>
        <strain evidence="2">GB24</strain>
    </source>
</reference>
<evidence type="ECO:0000313" key="3">
    <source>
        <dbReference type="Proteomes" id="UP001139311"/>
    </source>
</evidence>
<organism evidence="2 3">
    <name type="scientific">Roseicella aerolata</name>
    <dbReference type="NCBI Taxonomy" id="2883479"/>
    <lineage>
        <taxon>Bacteria</taxon>
        <taxon>Pseudomonadati</taxon>
        <taxon>Pseudomonadota</taxon>
        <taxon>Alphaproteobacteria</taxon>
        <taxon>Acetobacterales</taxon>
        <taxon>Roseomonadaceae</taxon>
        <taxon>Roseicella</taxon>
    </lineage>
</organism>
<feature type="signal peptide" evidence="1">
    <location>
        <begin position="1"/>
        <end position="22"/>
    </location>
</feature>
<evidence type="ECO:0000313" key="2">
    <source>
        <dbReference type="EMBL" id="MCB4820314.1"/>
    </source>
</evidence>
<gene>
    <name evidence="2" type="ORF">LHA35_01035</name>
</gene>
<accession>A0A9X1L693</accession>
<feature type="chain" id="PRO_5040824048" description="Lipoprotein" evidence="1">
    <location>
        <begin position="23"/>
        <end position="86"/>
    </location>
</feature>
<dbReference type="RefSeq" id="WP_226603399.1">
    <property type="nucleotide sequence ID" value="NZ_JAJAQI010000001.1"/>
</dbReference>
<comment type="caution">
    <text evidence="2">The sequence shown here is derived from an EMBL/GenBank/DDBJ whole genome shotgun (WGS) entry which is preliminary data.</text>
</comment>
<evidence type="ECO:0000256" key="1">
    <source>
        <dbReference type="SAM" id="SignalP"/>
    </source>
</evidence>
<dbReference type="AlphaFoldDB" id="A0A9X1L693"/>
<protein>
    <recommendedName>
        <fullName evidence="4">Lipoprotein</fullName>
    </recommendedName>
</protein>
<evidence type="ECO:0008006" key="4">
    <source>
        <dbReference type="Google" id="ProtNLM"/>
    </source>
</evidence>
<proteinExistence type="predicted"/>
<dbReference type="PROSITE" id="PS51257">
    <property type="entry name" value="PROKAR_LIPOPROTEIN"/>
    <property type="match status" value="1"/>
</dbReference>
<keyword evidence="1" id="KW-0732">Signal</keyword>
<name>A0A9X1L693_9PROT</name>